<comment type="caution">
    <text evidence="5">The sequence shown here is derived from an EMBL/GenBank/DDBJ whole genome shotgun (WGS) entry which is preliminary data.</text>
</comment>
<dbReference type="PRINTS" id="PR00080">
    <property type="entry name" value="SDRFAMILY"/>
</dbReference>
<evidence type="ECO:0000259" key="4">
    <source>
        <dbReference type="SMART" id="SM00822"/>
    </source>
</evidence>
<dbReference type="AlphaFoldDB" id="A0A4R2KH81"/>
<dbReference type="Gene3D" id="3.40.50.720">
    <property type="entry name" value="NAD(P)-binding Rossmann-like Domain"/>
    <property type="match status" value="1"/>
</dbReference>
<dbReference type="InterPro" id="IPR002347">
    <property type="entry name" value="SDR_fam"/>
</dbReference>
<dbReference type="CDD" id="cd05233">
    <property type="entry name" value="SDR_c"/>
    <property type="match status" value="1"/>
</dbReference>
<evidence type="ECO:0000256" key="2">
    <source>
        <dbReference type="ARBA" id="ARBA00023002"/>
    </source>
</evidence>
<dbReference type="PROSITE" id="PS00061">
    <property type="entry name" value="ADH_SHORT"/>
    <property type="match status" value="1"/>
</dbReference>
<dbReference type="OrthoDB" id="9775296at2"/>
<proteinExistence type="inferred from homology"/>
<dbReference type="NCBIfam" id="NF005878">
    <property type="entry name" value="PRK07825.1"/>
    <property type="match status" value="1"/>
</dbReference>
<gene>
    <name evidence="5" type="ORF">EV192_1011587</name>
</gene>
<protein>
    <submittedName>
        <fullName evidence="5">Short-subunit dehydrogenase</fullName>
    </submittedName>
</protein>
<dbReference type="GO" id="GO:0016616">
    <property type="term" value="F:oxidoreductase activity, acting on the CH-OH group of donors, NAD or NADP as acceptor"/>
    <property type="evidence" value="ECO:0007669"/>
    <property type="project" value="TreeGrafter"/>
</dbReference>
<evidence type="ECO:0000313" key="6">
    <source>
        <dbReference type="Proteomes" id="UP000295680"/>
    </source>
</evidence>
<keyword evidence="6" id="KW-1185">Reference proteome</keyword>
<evidence type="ECO:0000313" key="5">
    <source>
        <dbReference type="EMBL" id="TCO65795.1"/>
    </source>
</evidence>
<dbReference type="Pfam" id="PF00106">
    <property type="entry name" value="adh_short"/>
    <property type="match status" value="1"/>
</dbReference>
<keyword evidence="2" id="KW-0560">Oxidoreductase</keyword>
<evidence type="ECO:0000256" key="1">
    <source>
        <dbReference type="ARBA" id="ARBA00006484"/>
    </source>
</evidence>
<reference evidence="5 6" key="1">
    <citation type="submission" date="2019-03" db="EMBL/GenBank/DDBJ databases">
        <title>Genomic Encyclopedia of Type Strains, Phase IV (KMG-IV): sequencing the most valuable type-strain genomes for metagenomic binning, comparative biology and taxonomic classification.</title>
        <authorList>
            <person name="Goeker M."/>
        </authorList>
    </citation>
    <scope>NUCLEOTIDE SEQUENCE [LARGE SCALE GENOMIC DNA]</scope>
    <source>
        <strain evidence="5 6">DSM 45934</strain>
    </source>
</reference>
<dbReference type="InterPro" id="IPR036291">
    <property type="entry name" value="NAD(P)-bd_dom_sf"/>
</dbReference>
<name>A0A4R2KH81_9PSEU</name>
<sequence>MVRQLKGKVVVITGGARGIGAATARALEAEGAKVVVGDLDSARVLDVTDRAGFTKFLDEVESTAGPIDVLVNNAGIMPLGRFEDEDDASTVRQLEINLHAVIHGTREAVKRMRPRGTGHIVNVSSAAGKAGFPGAVTYCATKHGVVGLSEAVRMELRGSGVEITCVLPSIVRTELTAGVKDAALVKSITPEHVAAAIVQALKRPRFEVFVPRSVGTLNRIGRLLPRRAAEWMVHVLKGDRVMIDAANSAERAAYEARAQASAPGADEAYGFKA</sequence>
<organism evidence="5 6">
    <name type="scientific">Actinocrispum wychmicini</name>
    <dbReference type="NCBI Taxonomy" id="1213861"/>
    <lineage>
        <taxon>Bacteria</taxon>
        <taxon>Bacillati</taxon>
        <taxon>Actinomycetota</taxon>
        <taxon>Actinomycetes</taxon>
        <taxon>Pseudonocardiales</taxon>
        <taxon>Pseudonocardiaceae</taxon>
        <taxon>Actinocrispum</taxon>
    </lineage>
</organism>
<dbReference type="Proteomes" id="UP000295680">
    <property type="component" value="Unassembled WGS sequence"/>
</dbReference>
<dbReference type="PRINTS" id="PR00081">
    <property type="entry name" value="GDHRDH"/>
</dbReference>
<feature type="domain" description="Ketoreductase" evidence="4">
    <location>
        <begin position="8"/>
        <end position="173"/>
    </location>
</feature>
<dbReference type="EMBL" id="SLWS01000001">
    <property type="protein sequence ID" value="TCO65795.1"/>
    <property type="molecule type" value="Genomic_DNA"/>
</dbReference>
<dbReference type="InterPro" id="IPR020904">
    <property type="entry name" value="Sc_DH/Rdtase_CS"/>
</dbReference>
<dbReference type="SMART" id="SM00822">
    <property type="entry name" value="PKS_KR"/>
    <property type="match status" value="1"/>
</dbReference>
<accession>A0A4R2KH81</accession>
<dbReference type="RefSeq" id="WP_132112440.1">
    <property type="nucleotide sequence ID" value="NZ_SLWS01000001.1"/>
</dbReference>
<comment type="similarity">
    <text evidence="1 3">Belongs to the short-chain dehydrogenases/reductases (SDR) family.</text>
</comment>
<evidence type="ECO:0000256" key="3">
    <source>
        <dbReference type="RuleBase" id="RU000363"/>
    </source>
</evidence>
<dbReference type="PANTHER" id="PTHR24322:SF736">
    <property type="entry name" value="RETINOL DEHYDROGENASE 10"/>
    <property type="match status" value="1"/>
</dbReference>
<dbReference type="PANTHER" id="PTHR24322">
    <property type="entry name" value="PKSB"/>
    <property type="match status" value="1"/>
</dbReference>
<dbReference type="SUPFAM" id="SSF51735">
    <property type="entry name" value="NAD(P)-binding Rossmann-fold domains"/>
    <property type="match status" value="1"/>
</dbReference>
<dbReference type="InterPro" id="IPR057326">
    <property type="entry name" value="KR_dom"/>
</dbReference>